<evidence type="ECO:0008006" key="3">
    <source>
        <dbReference type="Google" id="ProtNLM"/>
    </source>
</evidence>
<dbReference type="Proteomes" id="UP001243846">
    <property type="component" value="Unassembled WGS sequence"/>
</dbReference>
<organism evidence="1 2">
    <name type="scientific">Paracoccus cavernae</name>
    <dbReference type="NCBI Taxonomy" id="1571207"/>
    <lineage>
        <taxon>Bacteria</taxon>
        <taxon>Pseudomonadati</taxon>
        <taxon>Pseudomonadota</taxon>
        <taxon>Alphaproteobacteria</taxon>
        <taxon>Rhodobacterales</taxon>
        <taxon>Paracoccaceae</taxon>
        <taxon>Paracoccus</taxon>
    </lineage>
</organism>
<name>A0ABT8D7B7_9RHOB</name>
<dbReference type="EMBL" id="JAUFRC010000001">
    <property type="protein sequence ID" value="MDN3712663.1"/>
    <property type="molecule type" value="Genomic_DNA"/>
</dbReference>
<keyword evidence="2" id="KW-1185">Reference proteome</keyword>
<protein>
    <recommendedName>
        <fullName evidence="3">Pyridine nucleotide-disulphide oxidoreductase dimerisation domain-containing protein</fullName>
    </recommendedName>
</protein>
<dbReference type="SUPFAM" id="SSF51905">
    <property type="entry name" value="FAD/NAD(P)-binding domain"/>
    <property type="match status" value="1"/>
</dbReference>
<comment type="caution">
    <text evidence="1">The sequence shown here is derived from an EMBL/GenBank/DDBJ whole genome shotgun (WGS) entry which is preliminary data.</text>
</comment>
<evidence type="ECO:0000313" key="2">
    <source>
        <dbReference type="Proteomes" id="UP001243846"/>
    </source>
</evidence>
<dbReference type="InterPro" id="IPR036188">
    <property type="entry name" value="FAD/NAD-bd_sf"/>
</dbReference>
<proteinExistence type="predicted"/>
<reference evidence="2" key="1">
    <citation type="journal article" date="2019" name="Int. J. Syst. Evol. Microbiol.">
        <title>The Global Catalogue of Microorganisms (GCM) 10K type strain sequencing project: providing services to taxonomists for standard genome sequencing and annotation.</title>
        <authorList>
            <consortium name="The Broad Institute Genomics Platform"/>
            <consortium name="The Broad Institute Genome Sequencing Center for Infectious Disease"/>
            <person name="Wu L."/>
            <person name="Ma J."/>
        </authorList>
    </citation>
    <scope>NUCLEOTIDE SEQUENCE [LARGE SCALE GENOMIC DNA]</scope>
    <source>
        <strain evidence="2">CECT 8482</strain>
    </source>
</reference>
<dbReference type="Gene3D" id="3.50.50.60">
    <property type="entry name" value="FAD/NAD(P)-binding domain"/>
    <property type="match status" value="1"/>
</dbReference>
<sequence>MGCIPSKALIHAADEFHRITTLSAAPEMGISAKGASVDLGATVGWKNGIVERLNNGVSTLLRKAGTRLITGTATLRDGKTALVDTPRGRFWCAPRPWFWLPAPRRSSCRRCPSAGG</sequence>
<evidence type="ECO:0000313" key="1">
    <source>
        <dbReference type="EMBL" id="MDN3712663.1"/>
    </source>
</evidence>
<accession>A0ABT8D7B7</accession>
<gene>
    <name evidence="1" type="ORF">QWZ10_14585</name>
</gene>